<organism evidence="3 4">
    <name type="scientific">Vibrio agarilyticus</name>
    <dbReference type="NCBI Taxonomy" id="2726741"/>
    <lineage>
        <taxon>Bacteria</taxon>
        <taxon>Pseudomonadati</taxon>
        <taxon>Pseudomonadota</taxon>
        <taxon>Gammaproteobacteria</taxon>
        <taxon>Vibrionales</taxon>
        <taxon>Vibrionaceae</taxon>
        <taxon>Vibrio</taxon>
    </lineage>
</organism>
<dbReference type="EMBL" id="JABAIK010000001">
    <property type="protein sequence ID" value="NLS11398.1"/>
    <property type="molecule type" value="Genomic_DNA"/>
</dbReference>
<dbReference type="InterPro" id="IPR005184">
    <property type="entry name" value="DUF306_Meta_HslJ"/>
</dbReference>
<gene>
    <name evidence="3" type="ORF">HGP28_00670</name>
</gene>
<feature type="domain" description="DUF306" evidence="2">
    <location>
        <begin position="34"/>
        <end position="140"/>
    </location>
</feature>
<comment type="caution">
    <text evidence="3">The sequence shown here is derived from an EMBL/GenBank/DDBJ whole genome shotgun (WGS) entry which is preliminary data.</text>
</comment>
<dbReference type="PANTHER" id="PTHR35535">
    <property type="entry name" value="HEAT SHOCK PROTEIN HSLJ"/>
    <property type="match status" value="1"/>
</dbReference>
<protein>
    <submittedName>
        <fullName evidence="3">META domain-containing protein</fullName>
    </submittedName>
</protein>
<evidence type="ECO:0000259" key="2">
    <source>
        <dbReference type="Pfam" id="PF03724"/>
    </source>
</evidence>
<evidence type="ECO:0000313" key="3">
    <source>
        <dbReference type="EMBL" id="NLS11398.1"/>
    </source>
</evidence>
<keyword evidence="1" id="KW-0732">Signal</keyword>
<proteinExistence type="predicted"/>
<feature type="signal peptide" evidence="1">
    <location>
        <begin position="1"/>
        <end position="19"/>
    </location>
</feature>
<dbReference type="PROSITE" id="PS51257">
    <property type="entry name" value="PROKAR_LIPOPROTEIN"/>
    <property type="match status" value="1"/>
</dbReference>
<dbReference type="Gene3D" id="2.40.128.270">
    <property type="match status" value="1"/>
</dbReference>
<dbReference type="AlphaFoldDB" id="A0A7X8TNS0"/>
<dbReference type="PANTHER" id="PTHR35535:SF1">
    <property type="entry name" value="HEAT SHOCK PROTEIN HSLJ"/>
    <property type="match status" value="1"/>
</dbReference>
<dbReference type="Pfam" id="PF03724">
    <property type="entry name" value="META"/>
    <property type="match status" value="1"/>
</dbReference>
<sequence>MKRSVKSLLAVIAVPAILAGCTQTPTQSSEVTEADLLHHNWNLSQIDGAVLVPETSDIAPRIEIGENLTVNGDAGCNNFFGQAELKNGQFRVENMGMTMKMCPPMAMGVEDAITTTLTEWSEITIEGQTLTLKGAQHTLVYQLADWVN</sequence>
<dbReference type="InterPro" id="IPR038670">
    <property type="entry name" value="HslJ-like_sf"/>
</dbReference>
<evidence type="ECO:0000313" key="4">
    <source>
        <dbReference type="Proteomes" id="UP000535589"/>
    </source>
</evidence>
<reference evidence="3 4" key="1">
    <citation type="submission" date="2020-04" db="EMBL/GenBank/DDBJ databases">
        <title>Vibrio sp. SM6, a novel species isolated from seawater.</title>
        <authorList>
            <person name="Wang X."/>
        </authorList>
    </citation>
    <scope>NUCLEOTIDE SEQUENCE [LARGE SCALE GENOMIC DNA]</scope>
    <source>
        <strain evidence="3 4">SM6</strain>
    </source>
</reference>
<dbReference type="Proteomes" id="UP000535589">
    <property type="component" value="Unassembled WGS sequence"/>
</dbReference>
<name>A0A7X8TNS0_9VIBR</name>
<evidence type="ECO:0000256" key="1">
    <source>
        <dbReference type="SAM" id="SignalP"/>
    </source>
</evidence>
<accession>A0A7X8TNS0</accession>
<feature type="chain" id="PRO_5031402223" evidence="1">
    <location>
        <begin position="20"/>
        <end position="148"/>
    </location>
</feature>
<dbReference type="RefSeq" id="WP_168834503.1">
    <property type="nucleotide sequence ID" value="NZ_JABAIK010000001.1"/>
</dbReference>
<dbReference type="InterPro" id="IPR053147">
    <property type="entry name" value="Hsp_HslJ-like"/>
</dbReference>
<keyword evidence="4" id="KW-1185">Reference proteome</keyword>